<organism evidence="2 3">
    <name type="scientific">Filifactor villosus</name>
    <dbReference type="NCBI Taxonomy" id="29374"/>
    <lineage>
        <taxon>Bacteria</taxon>
        <taxon>Bacillati</taxon>
        <taxon>Bacillota</taxon>
        <taxon>Clostridia</taxon>
        <taxon>Peptostreptococcales</taxon>
        <taxon>Filifactoraceae</taxon>
        <taxon>Filifactor</taxon>
    </lineage>
</organism>
<dbReference type="InterPro" id="IPR000868">
    <property type="entry name" value="Isochorismatase-like_dom"/>
</dbReference>
<evidence type="ECO:0000259" key="1">
    <source>
        <dbReference type="Pfam" id="PF00857"/>
    </source>
</evidence>
<name>A0ABV9QK95_9FIRM</name>
<dbReference type="Proteomes" id="UP001595916">
    <property type="component" value="Unassembled WGS sequence"/>
</dbReference>
<dbReference type="PANTHER" id="PTHR14119">
    <property type="entry name" value="HYDROLASE"/>
    <property type="match status" value="1"/>
</dbReference>
<protein>
    <submittedName>
        <fullName evidence="2">Isochorismatase family protein</fullName>
    </submittedName>
</protein>
<dbReference type="EMBL" id="JBHSHL010000013">
    <property type="protein sequence ID" value="MFC4804165.1"/>
    <property type="molecule type" value="Genomic_DNA"/>
</dbReference>
<evidence type="ECO:0000313" key="2">
    <source>
        <dbReference type="EMBL" id="MFC4804165.1"/>
    </source>
</evidence>
<dbReference type="InterPro" id="IPR036380">
    <property type="entry name" value="Isochorismatase-like_sf"/>
</dbReference>
<reference evidence="3" key="1">
    <citation type="journal article" date="2019" name="Int. J. Syst. Evol. Microbiol.">
        <title>The Global Catalogue of Microorganisms (GCM) 10K type strain sequencing project: providing services to taxonomists for standard genome sequencing and annotation.</title>
        <authorList>
            <consortium name="The Broad Institute Genomics Platform"/>
            <consortium name="The Broad Institute Genome Sequencing Center for Infectious Disease"/>
            <person name="Wu L."/>
            <person name="Ma J."/>
        </authorList>
    </citation>
    <scope>NUCLEOTIDE SEQUENCE [LARGE SCALE GENOMIC DNA]</scope>
    <source>
        <strain evidence="3">CCUG 46385</strain>
    </source>
</reference>
<accession>A0ABV9QK95</accession>
<dbReference type="Gene3D" id="3.40.50.850">
    <property type="entry name" value="Isochorismatase-like"/>
    <property type="match status" value="1"/>
</dbReference>
<dbReference type="InterPro" id="IPR050993">
    <property type="entry name" value="Isochorismatase_domain"/>
</dbReference>
<comment type="caution">
    <text evidence="2">The sequence shown here is derived from an EMBL/GenBank/DDBJ whole genome shotgun (WGS) entry which is preliminary data.</text>
</comment>
<gene>
    <name evidence="2" type="ORF">ACFO4R_03640</name>
</gene>
<proteinExistence type="predicted"/>
<evidence type="ECO:0000313" key="3">
    <source>
        <dbReference type="Proteomes" id="UP001595916"/>
    </source>
</evidence>
<feature type="domain" description="Isochorismatase-like" evidence="1">
    <location>
        <begin position="11"/>
        <end position="157"/>
    </location>
</feature>
<dbReference type="Pfam" id="PF00857">
    <property type="entry name" value="Isochorismatase"/>
    <property type="match status" value="1"/>
</dbReference>
<dbReference type="RefSeq" id="WP_379787657.1">
    <property type="nucleotide sequence ID" value="NZ_JBHSHL010000013.1"/>
</dbReference>
<keyword evidence="3" id="KW-1185">Reference proteome</keyword>
<dbReference type="SUPFAM" id="SSF52499">
    <property type="entry name" value="Isochorismatase-like hydrolases"/>
    <property type="match status" value="1"/>
</dbReference>
<dbReference type="PANTHER" id="PTHR14119:SF3">
    <property type="entry name" value="ISOCHORISMATASE DOMAIN-CONTAINING PROTEIN 2"/>
    <property type="match status" value="1"/>
</dbReference>
<sequence length="181" mass="20467">MKMQRIKKENTAFLVIDIQEKLFPIIHEKEALLRNTKILLELCASFDIPVIATEQYAKGLGHTVEEIGSYIPKEEVYEKMTFSAFAQIEEVLKKKEIKTLIVAGIETHICVYQTIRDLINAGYEVIVPVDVVSSRTLQNKEVGLNLMKEMGALITSCETVVFDVLEESGGEVFKKMSKLVK</sequence>